<evidence type="ECO:0000256" key="3">
    <source>
        <dbReference type="SAM" id="MobiDB-lite"/>
    </source>
</evidence>
<name>A0AAW1R735_9CHLO</name>
<evidence type="ECO:0000256" key="1">
    <source>
        <dbReference type="ARBA" id="ARBA00008383"/>
    </source>
</evidence>
<dbReference type="GO" id="GO:0016740">
    <property type="term" value="F:transferase activity"/>
    <property type="evidence" value="ECO:0007669"/>
    <property type="project" value="UniProtKB-KW"/>
</dbReference>
<dbReference type="PANTHER" id="PTHR48228:SF6">
    <property type="entry name" value="L-CARNITINE COA-TRANSFERASE"/>
    <property type="match status" value="1"/>
</dbReference>
<dbReference type="InterPro" id="IPR003673">
    <property type="entry name" value="CoA-Trfase_fam_III"/>
</dbReference>
<comment type="caution">
    <text evidence="4">The sequence shown here is derived from an EMBL/GenBank/DDBJ whole genome shotgun (WGS) entry which is preliminary data.</text>
</comment>
<dbReference type="InterPro" id="IPR023606">
    <property type="entry name" value="CoA-Trfase_III_dom_1_sf"/>
</dbReference>
<feature type="region of interest" description="Disordered" evidence="3">
    <location>
        <begin position="1"/>
        <end position="32"/>
    </location>
</feature>
<keyword evidence="2" id="KW-0808">Transferase</keyword>
<accession>A0AAW1R735</accession>
<evidence type="ECO:0000313" key="4">
    <source>
        <dbReference type="EMBL" id="KAK9829127.1"/>
    </source>
</evidence>
<dbReference type="SUPFAM" id="SSF89796">
    <property type="entry name" value="CoA-transferase family III (CaiB/BaiF)"/>
    <property type="match status" value="1"/>
</dbReference>
<organism evidence="4 5">
    <name type="scientific">[Myrmecia] bisecta</name>
    <dbReference type="NCBI Taxonomy" id="41462"/>
    <lineage>
        <taxon>Eukaryota</taxon>
        <taxon>Viridiplantae</taxon>
        <taxon>Chlorophyta</taxon>
        <taxon>core chlorophytes</taxon>
        <taxon>Trebouxiophyceae</taxon>
        <taxon>Trebouxiales</taxon>
        <taxon>Trebouxiaceae</taxon>
        <taxon>Myrmecia</taxon>
    </lineage>
</organism>
<proteinExistence type="inferred from homology"/>
<dbReference type="Pfam" id="PF02515">
    <property type="entry name" value="CoA_transf_3"/>
    <property type="match status" value="1"/>
</dbReference>
<dbReference type="AlphaFoldDB" id="A0AAW1R735"/>
<dbReference type="InterPro" id="IPR050509">
    <property type="entry name" value="CoA-transferase_III"/>
</dbReference>
<evidence type="ECO:0000313" key="5">
    <source>
        <dbReference type="Proteomes" id="UP001489004"/>
    </source>
</evidence>
<protein>
    <submittedName>
        <fullName evidence="4">Uncharacterized protein</fullName>
    </submittedName>
</protein>
<evidence type="ECO:0000256" key="2">
    <source>
        <dbReference type="ARBA" id="ARBA00022679"/>
    </source>
</evidence>
<keyword evidence="5" id="KW-1185">Reference proteome</keyword>
<sequence>MPQRLEQLPAAQRQSCSSVGPPEASTSNSPAPQGPLAGFKVLDLGQVVAGNFCGAILAYFGADVIKVEPPGRGDALRSLRATDSTGTSLWWRSYGRNRRCMTVDLHKEEGRELVRALAAKVDVLVENFRPGVMEKWQLGPQDLPAHLVYTRISGYGQTGPKASLPGYASVCEAYGGFRHLNGYLDRPPVRPNISLGDSLAGLHAAFGAVMALLHRQRATSGNQAGGQVVDAAISESMFNMLDSCVSEYAMQGYDRPASGSTISGIVPSATMKTRDGKYVIIGGNGESIYTRLMAAVGRPDMGADNPKYANNTKRCEHEAEIYEVLEGWVAQHSLPEVVEAMKAARVPCGPILSTGDIYHEEQYRQRDMFHTATTPSGSEPIVMSAIVPKLSATPGATRWAGPDLGEHMEEILREELQLSEARIAELRGMGAI</sequence>
<dbReference type="Gene3D" id="3.40.50.10540">
    <property type="entry name" value="Crotonobetainyl-coa:carnitine coa-transferase, domain 1"/>
    <property type="match status" value="1"/>
</dbReference>
<dbReference type="Gene3D" id="3.30.1540.10">
    <property type="entry name" value="formyl-coa transferase, domain 3"/>
    <property type="match status" value="1"/>
</dbReference>
<dbReference type="InterPro" id="IPR044855">
    <property type="entry name" value="CoA-Trfase_III_dom3_sf"/>
</dbReference>
<dbReference type="Proteomes" id="UP001489004">
    <property type="component" value="Unassembled WGS sequence"/>
</dbReference>
<gene>
    <name evidence="4" type="ORF">WJX72_004038</name>
</gene>
<reference evidence="4 5" key="1">
    <citation type="journal article" date="2024" name="Nat. Commun.">
        <title>Phylogenomics reveals the evolutionary origins of lichenization in chlorophyte algae.</title>
        <authorList>
            <person name="Puginier C."/>
            <person name="Libourel C."/>
            <person name="Otte J."/>
            <person name="Skaloud P."/>
            <person name="Haon M."/>
            <person name="Grisel S."/>
            <person name="Petersen M."/>
            <person name="Berrin J.G."/>
            <person name="Delaux P.M."/>
            <person name="Dal Grande F."/>
            <person name="Keller J."/>
        </authorList>
    </citation>
    <scope>NUCLEOTIDE SEQUENCE [LARGE SCALE GENOMIC DNA]</scope>
    <source>
        <strain evidence="4 5">SAG 2043</strain>
    </source>
</reference>
<dbReference type="PANTHER" id="PTHR48228">
    <property type="entry name" value="SUCCINYL-COA--D-CITRAMALATE COA-TRANSFERASE"/>
    <property type="match status" value="1"/>
</dbReference>
<comment type="similarity">
    <text evidence="1">Belongs to the CoA-transferase III family.</text>
</comment>
<dbReference type="EMBL" id="JALJOR010000001">
    <property type="protein sequence ID" value="KAK9829127.1"/>
    <property type="molecule type" value="Genomic_DNA"/>
</dbReference>
<feature type="compositionally biased region" description="Polar residues" evidence="3">
    <location>
        <begin position="12"/>
        <end position="31"/>
    </location>
</feature>